<dbReference type="EMBL" id="SMAN01000008">
    <property type="protein sequence ID" value="TCT22594.1"/>
    <property type="molecule type" value="Genomic_DNA"/>
</dbReference>
<reference evidence="1 2" key="1">
    <citation type="submission" date="2019-03" db="EMBL/GenBank/DDBJ databases">
        <title>Genomic Encyclopedia of Type Strains, Phase IV (KMG-IV): sequencing the most valuable type-strain genomes for metagenomic binning, comparative biology and taxonomic classification.</title>
        <authorList>
            <person name="Goeker M."/>
        </authorList>
    </citation>
    <scope>NUCLEOTIDE SEQUENCE [LARGE SCALE GENOMIC DNA]</scope>
    <source>
        <strain evidence="1 2">DSM 25894</strain>
    </source>
</reference>
<gene>
    <name evidence="1" type="ORF">EDD68_10813</name>
</gene>
<keyword evidence="2" id="KW-1185">Reference proteome</keyword>
<organism evidence="1 2">
    <name type="scientific">Melghiribacillus thermohalophilus</name>
    <dbReference type="NCBI Taxonomy" id="1324956"/>
    <lineage>
        <taxon>Bacteria</taxon>
        <taxon>Bacillati</taxon>
        <taxon>Bacillota</taxon>
        <taxon>Bacilli</taxon>
        <taxon>Bacillales</taxon>
        <taxon>Bacillaceae</taxon>
        <taxon>Melghiribacillus</taxon>
    </lineage>
</organism>
<protein>
    <recommendedName>
        <fullName evidence="3">Transposase IS116/IS110/IS902 family protein</fullName>
    </recommendedName>
</protein>
<dbReference type="AlphaFoldDB" id="A0A4R3N1K0"/>
<dbReference type="Proteomes" id="UP000294650">
    <property type="component" value="Unassembled WGS sequence"/>
</dbReference>
<evidence type="ECO:0000313" key="2">
    <source>
        <dbReference type="Proteomes" id="UP000294650"/>
    </source>
</evidence>
<proteinExistence type="predicted"/>
<accession>A0A4R3N1K0</accession>
<comment type="caution">
    <text evidence="1">The sequence shown here is derived from an EMBL/GenBank/DDBJ whole genome shotgun (WGS) entry which is preliminary data.</text>
</comment>
<name>A0A4R3N1K0_9BACI</name>
<evidence type="ECO:0008006" key="3">
    <source>
        <dbReference type="Google" id="ProtNLM"/>
    </source>
</evidence>
<sequence length="146" mass="17993">MRTGNKYLRYYLIQAADSVRKHDSVYRDDYQKKYQEVPKHQHKRSLVLTARKLVRLVYSLLITDQLYIPPFIYCYLVQSFFSAPFFKTYLFMKKTPLPYFFELYMAVLYKSEGRKETKIYYNQKWEQQTEYIRQKLLEQETEKTQD</sequence>
<evidence type="ECO:0000313" key="1">
    <source>
        <dbReference type="EMBL" id="TCT22594.1"/>
    </source>
</evidence>